<comment type="caution">
    <text evidence="9">The sequence shown here is derived from an EMBL/GenBank/DDBJ whole genome shotgun (WGS) entry which is preliminary data.</text>
</comment>
<evidence type="ECO:0000256" key="6">
    <source>
        <dbReference type="ARBA" id="ARBA00023180"/>
    </source>
</evidence>
<sequence length="103" mass="11497">MNKANYFMQLKALRDNVPAEKQSDFDVMFAGREKNPVVALVLGLFLGSFGIDRFYTGQIGLGILKLITLGALGIWTLIDWFLIMGAARNKNIQIANETALYIK</sequence>
<evidence type="ECO:0000256" key="2">
    <source>
        <dbReference type="ARBA" id="ARBA00022692"/>
    </source>
</evidence>
<keyword evidence="5 7" id="KW-0472">Membrane</keyword>
<dbReference type="RefSeq" id="WP_093515985.1">
    <property type="nucleotide sequence ID" value="NZ_FOSK01000001.1"/>
</dbReference>
<feature type="transmembrane region" description="Helical" evidence="7">
    <location>
        <begin position="61"/>
        <end position="83"/>
    </location>
</feature>
<dbReference type="EMBL" id="FOSK01000001">
    <property type="protein sequence ID" value="SFJ88635.1"/>
    <property type="molecule type" value="Genomic_DNA"/>
</dbReference>
<evidence type="ECO:0000256" key="3">
    <source>
        <dbReference type="ARBA" id="ARBA00022729"/>
    </source>
</evidence>
<keyword evidence="3" id="KW-0732">Signal</keyword>
<dbReference type="Proteomes" id="UP000199598">
    <property type="component" value="Unassembled WGS sequence"/>
</dbReference>
<dbReference type="InterPro" id="IPR050932">
    <property type="entry name" value="TM2D1-3-like"/>
</dbReference>
<keyword evidence="6" id="KW-0325">Glycoprotein</keyword>
<keyword evidence="2 7" id="KW-0812">Transmembrane</keyword>
<comment type="subcellular location">
    <subcellularLocation>
        <location evidence="1">Membrane</location>
        <topology evidence="1">Multi-pass membrane protein</topology>
    </subcellularLocation>
</comment>
<dbReference type="Pfam" id="PF05154">
    <property type="entry name" value="TM2"/>
    <property type="match status" value="1"/>
</dbReference>
<dbReference type="PANTHER" id="PTHR21016">
    <property type="entry name" value="BETA-AMYLOID BINDING PROTEIN-RELATED"/>
    <property type="match status" value="1"/>
</dbReference>
<evidence type="ECO:0000313" key="9">
    <source>
        <dbReference type="EMBL" id="SFJ88635.1"/>
    </source>
</evidence>
<evidence type="ECO:0000259" key="8">
    <source>
        <dbReference type="Pfam" id="PF05154"/>
    </source>
</evidence>
<protein>
    <submittedName>
        <fullName evidence="9">TM2 domain-containing protein</fullName>
    </submittedName>
</protein>
<evidence type="ECO:0000256" key="1">
    <source>
        <dbReference type="ARBA" id="ARBA00004141"/>
    </source>
</evidence>
<organism evidence="9 10">
    <name type="scientific">Pseudovibrio ascidiaceicola</name>
    <dbReference type="NCBI Taxonomy" id="285279"/>
    <lineage>
        <taxon>Bacteria</taxon>
        <taxon>Pseudomonadati</taxon>
        <taxon>Pseudomonadota</taxon>
        <taxon>Alphaproteobacteria</taxon>
        <taxon>Hyphomicrobiales</taxon>
        <taxon>Stappiaceae</taxon>
        <taxon>Pseudovibrio</taxon>
    </lineage>
</organism>
<dbReference type="InterPro" id="IPR007829">
    <property type="entry name" value="TM2"/>
</dbReference>
<reference evidence="9 10" key="1">
    <citation type="submission" date="2016-10" db="EMBL/GenBank/DDBJ databases">
        <authorList>
            <person name="Varghese N."/>
            <person name="Submissions S."/>
        </authorList>
    </citation>
    <scope>NUCLEOTIDE SEQUENCE [LARGE SCALE GENOMIC DNA]</scope>
    <source>
        <strain evidence="9 10">DSM 16392</strain>
    </source>
</reference>
<gene>
    <name evidence="9" type="ORF">SAMN04488518_101127</name>
</gene>
<feature type="domain" description="TM2" evidence="8">
    <location>
        <begin position="33"/>
        <end position="81"/>
    </location>
</feature>
<feature type="transmembrane region" description="Helical" evidence="7">
    <location>
        <begin position="37"/>
        <end position="55"/>
    </location>
</feature>
<evidence type="ECO:0000256" key="7">
    <source>
        <dbReference type="SAM" id="Phobius"/>
    </source>
</evidence>
<evidence type="ECO:0000313" key="10">
    <source>
        <dbReference type="Proteomes" id="UP000199598"/>
    </source>
</evidence>
<keyword evidence="4 7" id="KW-1133">Transmembrane helix</keyword>
<accession>A0A1I3V084</accession>
<evidence type="ECO:0000256" key="4">
    <source>
        <dbReference type="ARBA" id="ARBA00022989"/>
    </source>
</evidence>
<name>A0A1I3V084_9HYPH</name>
<keyword evidence="10" id="KW-1185">Reference proteome</keyword>
<dbReference type="PANTHER" id="PTHR21016:SF7">
    <property type="entry name" value="TM2 DOMAIN-CONTAINING PROTEIN 3"/>
    <property type="match status" value="1"/>
</dbReference>
<evidence type="ECO:0000256" key="5">
    <source>
        <dbReference type="ARBA" id="ARBA00023136"/>
    </source>
</evidence>
<proteinExistence type="predicted"/>